<dbReference type="EMBL" id="KB445571">
    <property type="protein sequence ID" value="EMD94704.1"/>
    <property type="molecule type" value="Genomic_DNA"/>
</dbReference>
<gene>
    <name evidence="1" type="ORF">COCHEDRAFT_1093022</name>
</gene>
<sequence length="54" mass="6207">VTPTIHWSLMHYLTRRPPFVPITMQGHAQSPTQSPCLAISKETRTSLIYSHYLL</sequence>
<evidence type="ECO:0000313" key="2">
    <source>
        <dbReference type="Proteomes" id="UP000016936"/>
    </source>
</evidence>
<dbReference type="Proteomes" id="UP000016936">
    <property type="component" value="Unassembled WGS sequence"/>
</dbReference>
<dbReference type="AlphaFoldDB" id="M2U836"/>
<accession>M2U836</accession>
<reference evidence="2" key="2">
    <citation type="journal article" date="2013" name="PLoS Genet.">
        <title>Comparative genome structure, secondary metabolite, and effector coding capacity across Cochliobolus pathogens.</title>
        <authorList>
            <person name="Condon B.J."/>
            <person name="Leng Y."/>
            <person name="Wu D."/>
            <person name="Bushley K.E."/>
            <person name="Ohm R.A."/>
            <person name="Otillar R."/>
            <person name="Martin J."/>
            <person name="Schackwitz W."/>
            <person name="Grimwood J."/>
            <person name="MohdZainudin N."/>
            <person name="Xue C."/>
            <person name="Wang R."/>
            <person name="Manning V.A."/>
            <person name="Dhillon B."/>
            <person name="Tu Z.J."/>
            <person name="Steffenson B.J."/>
            <person name="Salamov A."/>
            <person name="Sun H."/>
            <person name="Lowry S."/>
            <person name="LaButti K."/>
            <person name="Han J."/>
            <person name="Copeland A."/>
            <person name="Lindquist E."/>
            <person name="Barry K."/>
            <person name="Schmutz J."/>
            <person name="Baker S.E."/>
            <person name="Ciuffetti L.M."/>
            <person name="Grigoriev I.V."/>
            <person name="Zhong S."/>
            <person name="Turgeon B.G."/>
        </authorList>
    </citation>
    <scope>NUCLEOTIDE SEQUENCE [LARGE SCALE GENOMIC DNA]</scope>
    <source>
        <strain evidence="2">C5 / ATCC 48332 / race O</strain>
    </source>
</reference>
<dbReference type="HOGENOM" id="CLU_3055897_0_0_1"/>
<evidence type="ECO:0000313" key="1">
    <source>
        <dbReference type="EMBL" id="EMD94704.1"/>
    </source>
</evidence>
<keyword evidence="2" id="KW-1185">Reference proteome</keyword>
<feature type="non-terminal residue" evidence="1">
    <location>
        <position position="1"/>
    </location>
</feature>
<name>M2U836_COCH5</name>
<protein>
    <submittedName>
        <fullName evidence="1">Uncharacterized protein</fullName>
    </submittedName>
</protein>
<proteinExistence type="predicted"/>
<dbReference type="OMA" id="HYLTRRP"/>
<organism evidence="1 2">
    <name type="scientific">Cochliobolus heterostrophus (strain C5 / ATCC 48332 / race O)</name>
    <name type="common">Southern corn leaf blight fungus</name>
    <name type="synonym">Bipolaris maydis</name>
    <dbReference type="NCBI Taxonomy" id="701091"/>
    <lineage>
        <taxon>Eukaryota</taxon>
        <taxon>Fungi</taxon>
        <taxon>Dikarya</taxon>
        <taxon>Ascomycota</taxon>
        <taxon>Pezizomycotina</taxon>
        <taxon>Dothideomycetes</taxon>
        <taxon>Pleosporomycetidae</taxon>
        <taxon>Pleosporales</taxon>
        <taxon>Pleosporineae</taxon>
        <taxon>Pleosporaceae</taxon>
        <taxon>Bipolaris</taxon>
    </lineage>
</organism>
<dbReference type="OrthoDB" id="10396177at2759"/>
<reference evidence="1 2" key="1">
    <citation type="journal article" date="2012" name="PLoS Pathog.">
        <title>Diverse lifestyles and strategies of plant pathogenesis encoded in the genomes of eighteen Dothideomycetes fungi.</title>
        <authorList>
            <person name="Ohm R.A."/>
            <person name="Feau N."/>
            <person name="Henrissat B."/>
            <person name="Schoch C.L."/>
            <person name="Horwitz B.A."/>
            <person name="Barry K.W."/>
            <person name="Condon B.J."/>
            <person name="Copeland A.C."/>
            <person name="Dhillon B."/>
            <person name="Glaser F."/>
            <person name="Hesse C.N."/>
            <person name="Kosti I."/>
            <person name="LaButti K."/>
            <person name="Lindquist E.A."/>
            <person name="Lucas S."/>
            <person name="Salamov A.A."/>
            <person name="Bradshaw R.E."/>
            <person name="Ciuffetti L."/>
            <person name="Hamelin R.C."/>
            <person name="Kema G.H.J."/>
            <person name="Lawrence C."/>
            <person name="Scott J.A."/>
            <person name="Spatafora J.W."/>
            <person name="Turgeon B.G."/>
            <person name="de Wit P.J.G.M."/>
            <person name="Zhong S."/>
            <person name="Goodwin S.B."/>
            <person name="Grigoriev I.V."/>
        </authorList>
    </citation>
    <scope>NUCLEOTIDE SEQUENCE [LARGE SCALE GENOMIC DNA]</scope>
    <source>
        <strain evidence="2">C5 / ATCC 48332 / race O</strain>
    </source>
</reference>